<proteinExistence type="predicted"/>
<evidence type="ECO:0000313" key="6">
    <source>
        <dbReference type="Proteomes" id="UP001153620"/>
    </source>
</evidence>
<dbReference type="SUPFAM" id="SSF50044">
    <property type="entry name" value="SH3-domain"/>
    <property type="match status" value="1"/>
</dbReference>
<dbReference type="EMBL" id="OU895879">
    <property type="protein sequence ID" value="CAG9807323.1"/>
    <property type="molecule type" value="Genomic_DNA"/>
</dbReference>
<reference evidence="5" key="2">
    <citation type="submission" date="2022-10" db="EMBL/GenBank/DDBJ databases">
        <authorList>
            <consortium name="ENA_rothamsted_submissions"/>
            <consortium name="culmorum"/>
            <person name="King R."/>
        </authorList>
    </citation>
    <scope>NUCLEOTIDE SEQUENCE</scope>
</reference>
<name>A0A9N9WVA1_9DIPT</name>
<keyword evidence="6" id="KW-1185">Reference proteome</keyword>
<feature type="domain" description="BAR" evidence="4">
    <location>
        <begin position="34"/>
        <end position="280"/>
    </location>
</feature>
<dbReference type="SUPFAM" id="SSF103657">
    <property type="entry name" value="BAR/IMD domain-like"/>
    <property type="match status" value="1"/>
</dbReference>
<dbReference type="PROSITE" id="PS50002">
    <property type="entry name" value="SH3"/>
    <property type="match status" value="1"/>
</dbReference>
<dbReference type="Proteomes" id="UP001153620">
    <property type="component" value="Chromosome 3"/>
</dbReference>
<accession>A0A9N9WVA1</accession>
<reference evidence="5" key="1">
    <citation type="submission" date="2022-01" db="EMBL/GenBank/DDBJ databases">
        <authorList>
            <person name="King R."/>
        </authorList>
    </citation>
    <scope>NUCLEOTIDE SEQUENCE</scope>
</reference>
<dbReference type="InterPro" id="IPR004148">
    <property type="entry name" value="BAR_dom"/>
</dbReference>
<dbReference type="OrthoDB" id="14167at2759"/>
<dbReference type="CDD" id="cd11802">
    <property type="entry name" value="SH3_Endophilin_B"/>
    <property type="match status" value="1"/>
</dbReference>
<dbReference type="InterPro" id="IPR001452">
    <property type="entry name" value="SH3_domain"/>
</dbReference>
<organism evidence="5 6">
    <name type="scientific">Chironomus riparius</name>
    <dbReference type="NCBI Taxonomy" id="315576"/>
    <lineage>
        <taxon>Eukaryota</taxon>
        <taxon>Metazoa</taxon>
        <taxon>Ecdysozoa</taxon>
        <taxon>Arthropoda</taxon>
        <taxon>Hexapoda</taxon>
        <taxon>Insecta</taxon>
        <taxon>Pterygota</taxon>
        <taxon>Neoptera</taxon>
        <taxon>Endopterygota</taxon>
        <taxon>Diptera</taxon>
        <taxon>Nematocera</taxon>
        <taxon>Chironomoidea</taxon>
        <taxon>Chironomidae</taxon>
        <taxon>Chironominae</taxon>
        <taxon>Chironomus</taxon>
    </lineage>
</organism>
<evidence type="ECO:0000259" key="3">
    <source>
        <dbReference type="PROSITE" id="PS50002"/>
    </source>
</evidence>
<dbReference type="InterPro" id="IPR036028">
    <property type="entry name" value="SH3-like_dom_sf"/>
</dbReference>
<feature type="domain" description="SH3" evidence="3">
    <location>
        <begin position="304"/>
        <end position="365"/>
    </location>
</feature>
<dbReference type="CDD" id="cd07594">
    <property type="entry name" value="BAR_Endophilin_B"/>
    <property type="match status" value="1"/>
</dbReference>
<evidence type="ECO:0000256" key="2">
    <source>
        <dbReference type="PROSITE-ProRule" id="PRU00192"/>
    </source>
</evidence>
<evidence type="ECO:0000313" key="5">
    <source>
        <dbReference type="EMBL" id="CAG9807323.1"/>
    </source>
</evidence>
<evidence type="ECO:0000256" key="1">
    <source>
        <dbReference type="ARBA" id="ARBA00022443"/>
    </source>
</evidence>
<evidence type="ECO:0008006" key="7">
    <source>
        <dbReference type="Google" id="ProtNLM"/>
    </source>
</evidence>
<protein>
    <recommendedName>
        <fullName evidence="7">Endophilin-A</fullName>
    </recommendedName>
</protein>
<dbReference type="Gene3D" id="2.30.30.40">
    <property type="entry name" value="SH3 Domains"/>
    <property type="match status" value="1"/>
</dbReference>
<gene>
    <name evidence="5" type="ORF">CHIRRI_LOCUS10172</name>
</gene>
<dbReference type="PROSITE" id="PS51021">
    <property type="entry name" value="BAR"/>
    <property type="match status" value="1"/>
</dbReference>
<dbReference type="Pfam" id="PF03114">
    <property type="entry name" value="BAR"/>
    <property type="match status" value="1"/>
</dbReference>
<dbReference type="InterPro" id="IPR027267">
    <property type="entry name" value="AH/BAR_dom_sf"/>
</dbReference>
<dbReference type="Gene3D" id="1.20.1270.60">
    <property type="entry name" value="Arfaptin homology (AH) domain/BAR domain"/>
    <property type="match status" value="1"/>
</dbReference>
<keyword evidence="1 2" id="KW-0728">SH3 domain</keyword>
<dbReference type="SMART" id="SM00721">
    <property type="entry name" value="BAR"/>
    <property type="match status" value="1"/>
</dbReference>
<dbReference type="AlphaFoldDB" id="A0A9N9WVA1"/>
<sequence length="365" mass="41115">MNMKMPSFNMKDLMHQAGNTISTQVSRVVQLTEEKLNLTNDKTEYDSNFEALLERQEATKNLTEKIVKDTEALLVPNPGNRVEDFIFEKIEKKKPQRLSNIEHLGLDLIESGGTFGSDGAYGSALIKTGQAEQRLGQCERDFIANTGICFIQPLKKFLDGEMRTITKERGVLEAKRLDLDAAKSRVRKARSLIGTQSKDGLSPEQSLEQAERELRVAQSEFDRQQEITKLLLEGLGSTQSAHLRYLHAFVESQVRYFAQCNKIMNELQKELASLGGSDAPKYEIVVTDEEADLHRNINLQPEGLHYQRARVLCSYDAKDNSELNLVANEVIFVAECTPPHSDYMHGKQGLLKGLVPKAFLEILDD</sequence>
<dbReference type="Pfam" id="PF14604">
    <property type="entry name" value="SH3_9"/>
    <property type="match status" value="1"/>
</dbReference>
<evidence type="ECO:0000259" key="4">
    <source>
        <dbReference type="PROSITE" id="PS51021"/>
    </source>
</evidence>
<dbReference type="GO" id="GO:0005737">
    <property type="term" value="C:cytoplasm"/>
    <property type="evidence" value="ECO:0007669"/>
    <property type="project" value="InterPro"/>
</dbReference>
<dbReference type="SMART" id="SM00326">
    <property type="entry name" value="SH3"/>
    <property type="match status" value="1"/>
</dbReference>